<dbReference type="AlphaFoldDB" id="A0A8J3BLU1"/>
<proteinExistence type="predicted"/>
<keyword evidence="3" id="KW-1185">Reference proteome</keyword>
<evidence type="ECO:0000313" key="2">
    <source>
        <dbReference type="EMBL" id="GGK18394.1"/>
    </source>
</evidence>
<dbReference type="Pfam" id="PF08668">
    <property type="entry name" value="HDOD"/>
    <property type="match status" value="1"/>
</dbReference>
<organism evidence="2 3">
    <name type="scientific">Pilimelia terevasa</name>
    <dbReference type="NCBI Taxonomy" id="53372"/>
    <lineage>
        <taxon>Bacteria</taxon>
        <taxon>Bacillati</taxon>
        <taxon>Actinomycetota</taxon>
        <taxon>Actinomycetes</taxon>
        <taxon>Micromonosporales</taxon>
        <taxon>Micromonosporaceae</taxon>
        <taxon>Pilimelia</taxon>
    </lineage>
</organism>
<gene>
    <name evidence="2" type="ORF">GCM10010124_08720</name>
</gene>
<feature type="domain" description="HDOD" evidence="1">
    <location>
        <begin position="201"/>
        <end position="388"/>
    </location>
</feature>
<dbReference type="InterPro" id="IPR013976">
    <property type="entry name" value="HDOD"/>
</dbReference>
<dbReference type="Proteomes" id="UP000662200">
    <property type="component" value="Unassembled WGS sequence"/>
</dbReference>
<reference evidence="2" key="1">
    <citation type="journal article" date="2014" name="Int. J. Syst. Evol. Microbiol.">
        <title>Complete genome sequence of Corynebacterium casei LMG S-19264T (=DSM 44701T), isolated from a smear-ripened cheese.</title>
        <authorList>
            <consortium name="US DOE Joint Genome Institute (JGI-PGF)"/>
            <person name="Walter F."/>
            <person name="Albersmeier A."/>
            <person name="Kalinowski J."/>
            <person name="Ruckert C."/>
        </authorList>
    </citation>
    <scope>NUCLEOTIDE SEQUENCE</scope>
    <source>
        <strain evidence="2">JCM 3091</strain>
    </source>
</reference>
<evidence type="ECO:0000259" key="1">
    <source>
        <dbReference type="PROSITE" id="PS51833"/>
    </source>
</evidence>
<sequence>MTELDDPGAVYLRHRPLHTADRYLVGFTLQVGHPGEVPAAGRDDRAARALAHHLGTRQRQDLAGGRQLLVPLPAPMRTGAVPVPFGPEVLVTAPLGPADDPTAAGLAALAAAGHALVLAGGTAAADPRLLGLASYVTLDLAADPDALRDLADTCRHGRGRLRLIAGGVTTGAHLTYAELLGCELLEGPLLERGADRPAGTADGSRIGRVQLLAALRRPETPLGEIVAMVARDPGLAFRLLHATNSAAAGLTRRVSSVREAVVLLGLGRVRQWVSMMALADLADVQEAPLLLAVARARMCQVVAERIDADGEAAFTAGLLLGVADLLGGPVTALTAQLPLAPALAAALDRGAGELGRALGAVRGYLRWAAPPLGWPLPLAELADVYLTSFAWATRILADIVTPSAGRPAAIA</sequence>
<dbReference type="SUPFAM" id="SSF109604">
    <property type="entry name" value="HD-domain/PDEase-like"/>
    <property type="match status" value="1"/>
</dbReference>
<accession>A0A8J3BLU1</accession>
<dbReference type="PROSITE" id="PS51833">
    <property type="entry name" value="HDOD"/>
    <property type="match status" value="1"/>
</dbReference>
<protein>
    <recommendedName>
        <fullName evidence="1">HDOD domain-containing protein</fullName>
    </recommendedName>
</protein>
<dbReference type="EMBL" id="BMQC01000002">
    <property type="protein sequence ID" value="GGK18394.1"/>
    <property type="molecule type" value="Genomic_DNA"/>
</dbReference>
<name>A0A8J3BLU1_9ACTN</name>
<dbReference type="PANTHER" id="PTHR33525">
    <property type="match status" value="1"/>
</dbReference>
<dbReference type="InterPro" id="IPR052340">
    <property type="entry name" value="RNase_Y/CdgJ"/>
</dbReference>
<dbReference type="RefSeq" id="WP_189112861.1">
    <property type="nucleotide sequence ID" value="NZ_BMQC01000002.1"/>
</dbReference>
<comment type="caution">
    <text evidence="2">The sequence shown here is derived from an EMBL/GenBank/DDBJ whole genome shotgun (WGS) entry which is preliminary data.</text>
</comment>
<dbReference type="Gene3D" id="1.10.3210.10">
    <property type="entry name" value="Hypothetical protein af1432"/>
    <property type="match status" value="1"/>
</dbReference>
<reference evidence="2" key="2">
    <citation type="submission" date="2020-09" db="EMBL/GenBank/DDBJ databases">
        <authorList>
            <person name="Sun Q."/>
            <person name="Ohkuma M."/>
        </authorList>
    </citation>
    <scope>NUCLEOTIDE SEQUENCE</scope>
    <source>
        <strain evidence="2">JCM 3091</strain>
    </source>
</reference>
<dbReference type="PANTHER" id="PTHR33525:SF4">
    <property type="entry name" value="CYCLIC DI-GMP PHOSPHODIESTERASE CDGJ"/>
    <property type="match status" value="1"/>
</dbReference>
<evidence type="ECO:0000313" key="3">
    <source>
        <dbReference type="Proteomes" id="UP000662200"/>
    </source>
</evidence>